<keyword evidence="4" id="KW-1185">Reference proteome</keyword>
<keyword evidence="1" id="KW-0472">Membrane</keyword>
<dbReference type="EMBL" id="CP136925">
    <property type="protein sequence ID" value="WXA14119.1"/>
    <property type="molecule type" value="Genomic_DNA"/>
</dbReference>
<keyword evidence="1" id="KW-1133">Transmembrane helix</keyword>
<feature type="transmembrane region" description="Helical" evidence="1">
    <location>
        <begin position="107"/>
        <end position="125"/>
    </location>
</feature>
<evidence type="ECO:0000256" key="1">
    <source>
        <dbReference type="SAM" id="Phobius"/>
    </source>
</evidence>
<proteinExistence type="predicted"/>
<evidence type="ECO:0000313" key="3">
    <source>
        <dbReference type="EMBL" id="WXA14119.1"/>
    </source>
</evidence>
<dbReference type="Proteomes" id="UP001368318">
    <property type="component" value="Chromosome"/>
</dbReference>
<gene>
    <name evidence="3" type="ORF">R3L15_04405</name>
    <name evidence="2" type="ORF">R3L16_02995</name>
</gene>
<accession>A0AAU6P0T8</accession>
<evidence type="ECO:0000313" key="2">
    <source>
        <dbReference type="EMBL" id="WXA03459.1"/>
    </source>
</evidence>
<dbReference type="AlphaFoldDB" id="A0AAU6P0T8"/>
<dbReference type="EMBL" id="CP136924">
    <property type="protein sequence ID" value="WXA03459.1"/>
    <property type="molecule type" value="Genomic_DNA"/>
</dbReference>
<name>A0AAU6P0T8_9FLAO</name>
<dbReference type="RefSeq" id="WP_338733470.1">
    <property type="nucleotide sequence ID" value="NZ_CP136924.1"/>
</dbReference>
<protein>
    <submittedName>
        <fullName evidence="2">Uncharacterized protein</fullName>
    </submittedName>
</protein>
<keyword evidence="1" id="KW-0812">Transmembrane</keyword>
<sequence length="127" mass="15146">MWKYFFAWFPMVLVAILNGLFREKVVANKFNELQAHQLSTLSMIVFFGIYVWVLFKIWQPESTNQTLLIGLLWLVLTVIFEFLFGHYVVGHSWSKLLLDYNILKGRVWGLFLIWITVSPYVIYHLQK</sequence>
<reference evidence="2 4" key="1">
    <citation type="submission" date="2023-10" db="EMBL/GenBank/DDBJ databases">
        <title>Culture-based analysis of two novel bacteria associated with mangrove crab gills.</title>
        <authorList>
            <person name="Yang X."/>
            <person name="Garuglieri E."/>
            <person name="Van Goethem M.W."/>
            <person name="Fusi M."/>
            <person name="Marasco R."/>
            <person name="Daffonchio D.G."/>
        </authorList>
    </citation>
    <scope>NUCLEOTIDE SEQUENCE [LARGE SCALE GENOMIC DNA]</scope>
    <source>
        <strain evidence="3">UG2-1</strain>
        <strain evidence="2">UG2-2</strain>
        <strain evidence="4">UG2_2</strain>
    </source>
</reference>
<evidence type="ECO:0000313" key="4">
    <source>
        <dbReference type="Proteomes" id="UP001368318"/>
    </source>
</evidence>
<dbReference type="KEGG" id="mcaa:R3L15_04405"/>
<organism evidence="2 4">
    <name type="scientific">Mangrovimonas cancribranchiae</name>
    <dbReference type="NCBI Taxonomy" id="3080055"/>
    <lineage>
        <taxon>Bacteria</taxon>
        <taxon>Pseudomonadati</taxon>
        <taxon>Bacteroidota</taxon>
        <taxon>Flavobacteriia</taxon>
        <taxon>Flavobacteriales</taxon>
        <taxon>Flavobacteriaceae</taxon>
        <taxon>Mangrovimonas</taxon>
    </lineage>
</organism>
<feature type="transmembrane region" description="Helical" evidence="1">
    <location>
        <begin position="38"/>
        <end position="55"/>
    </location>
</feature>
<feature type="transmembrane region" description="Helical" evidence="1">
    <location>
        <begin position="67"/>
        <end position="87"/>
    </location>
</feature>